<dbReference type="PATRIC" id="fig|838561.3.peg.567"/>
<evidence type="ECO:0000259" key="1">
    <source>
        <dbReference type="PROSITE" id="PS51671"/>
    </source>
</evidence>
<dbReference type="Proteomes" id="UP000019260">
    <property type="component" value="Chromosome"/>
</dbReference>
<accession>W6AKU0</accession>
<dbReference type="PROSITE" id="PS51671">
    <property type="entry name" value="ACT"/>
    <property type="match status" value="1"/>
</dbReference>
<organism evidence="2 3">
    <name type="scientific">Spiroplasma mirum ATCC 29335</name>
    <dbReference type="NCBI Taxonomy" id="838561"/>
    <lineage>
        <taxon>Bacteria</taxon>
        <taxon>Bacillati</taxon>
        <taxon>Mycoplasmatota</taxon>
        <taxon>Mollicutes</taxon>
        <taxon>Entomoplasmatales</taxon>
        <taxon>Spiroplasmataceae</taxon>
        <taxon>Spiroplasma</taxon>
    </lineage>
</organism>
<evidence type="ECO:0000313" key="3">
    <source>
        <dbReference type="Proteomes" id="UP000019260"/>
    </source>
</evidence>
<dbReference type="SUPFAM" id="SSF55021">
    <property type="entry name" value="ACT-like"/>
    <property type="match status" value="1"/>
</dbReference>
<dbReference type="AlphaFoldDB" id="W6AKU0"/>
<dbReference type="eggNOG" id="COG0317">
    <property type="taxonomic scope" value="Bacteria"/>
</dbReference>
<reference evidence="2 3" key="1">
    <citation type="submission" date="2013-09" db="EMBL/GenBank/DDBJ databases">
        <title>Complete genome sequence of Spiroplasma mirum suckling mouse cataract agent.</title>
        <authorList>
            <person name="Landry C.A."/>
            <person name="Bastian F.O."/>
            <person name="Thune R.L."/>
        </authorList>
    </citation>
    <scope>NUCLEOTIDE SEQUENCE [LARGE SCALE GENOMIC DNA]</scope>
    <source>
        <strain evidence="2 3">SMCA</strain>
    </source>
</reference>
<dbReference type="STRING" id="838561.P344_02920"/>
<dbReference type="InterPro" id="IPR045865">
    <property type="entry name" value="ACT-like_dom_sf"/>
</dbReference>
<dbReference type="Gene3D" id="3.30.70.260">
    <property type="match status" value="1"/>
</dbReference>
<feature type="domain" description="ACT" evidence="1">
    <location>
        <begin position="70"/>
        <end position="145"/>
    </location>
</feature>
<dbReference type="HOGENOM" id="CLU_114894_0_0_14"/>
<gene>
    <name evidence="2" type="ORF">P344_02920</name>
</gene>
<sequence length="145" mass="16123">MQGVTSIKVVISQCCLPIPYEDIVGYVSKAEGIKVHLRTCKNIQTAEKQERQVEVSWNESVSKNKQYDCAIKIEAIDRPALLVDVTKILSHLNAAIQMINAHSVPSLMTTNIKLIIKVANVDKLNQVKSSLLSIPDIKAVERIIM</sequence>
<dbReference type="InterPro" id="IPR002912">
    <property type="entry name" value="ACT_dom"/>
</dbReference>
<dbReference type="Pfam" id="PF13291">
    <property type="entry name" value="ACT_4"/>
    <property type="match status" value="1"/>
</dbReference>
<proteinExistence type="predicted"/>
<dbReference type="KEGG" id="smia:P344_02920"/>
<protein>
    <recommendedName>
        <fullName evidence="1">ACT domain-containing protein</fullName>
    </recommendedName>
</protein>
<name>W6AKU0_9MOLU</name>
<dbReference type="CDD" id="cd04876">
    <property type="entry name" value="ACT_RelA-SpoT"/>
    <property type="match status" value="1"/>
</dbReference>
<evidence type="ECO:0000313" key="2">
    <source>
        <dbReference type="EMBL" id="AHI57928.1"/>
    </source>
</evidence>
<dbReference type="EMBL" id="CP006720">
    <property type="protein sequence ID" value="AHI57928.1"/>
    <property type="molecule type" value="Genomic_DNA"/>
</dbReference>
<keyword evidence="3" id="KW-1185">Reference proteome</keyword>